<dbReference type="GO" id="GO:0016887">
    <property type="term" value="F:ATP hydrolysis activity"/>
    <property type="evidence" value="ECO:0007669"/>
    <property type="project" value="InterPro"/>
</dbReference>
<dbReference type="Gene3D" id="1.10.8.80">
    <property type="entry name" value="Magnesium chelatase subunit I, C-Terminal domain"/>
    <property type="match status" value="1"/>
</dbReference>
<protein>
    <submittedName>
        <fullName evidence="3">MoxR family ATPase</fullName>
    </submittedName>
</protein>
<dbReference type="Proteomes" id="UP000727993">
    <property type="component" value="Unassembled WGS sequence"/>
</dbReference>
<proteinExistence type="predicted"/>
<dbReference type="CDD" id="cd00009">
    <property type="entry name" value="AAA"/>
    <property type="match status" value="1"/>
</dbReference>
<dbReference type="SMART" id="SM00382">
    <property type="entry name" value="AAA"/>
    <property type="match status" value="1"/>
</dbReference>
<sequence length="356" mass="37514">MTEFPPLRPIEGGADPSSGRFDAALLDRLDGRVVGRRRELEVVVASLAGSRHLLLEGPPGTGKSTLLRAVADEAGLGFEFSEGNAELTPARLIGTFDPSRVLDEGYAPEVFLDGPLARALQAGSLLYIEEINRLPEETLNVLITVMSEGELHVSRLGMIPASPGFRLVAAMNPHDTVGTARISSAVYDRCVRVAVGYQDADAEAQIVTREAAAVASDLEQLIAAERKLLDGAVAVVRATRNHPELRSGSSVRGSIDLLIVAGELAKLRGRPITSADITLDATLSALSGRIRLVEGAGRSAEELLEELWATHLAHLSPEDREIASGDSADGSPGEPDEGHEGDAPKRPAPEGAAAKA</sequence>
<name>A0A936N9Z7_9ACTN</name>
<dbReference type="InterPro" id="IPR003593">
    <property type="entry name" value="AAA+_ATPase"/>
</dbReference>
<accession>A0A936N9Z7</accession>
<dbReference type="EMBL" id="JADJZA010000001">
    <property type="protein sequence ID" value="MBK9295643.1"/>
    <property type="molecule type" value="Genomic_DNA"/>
</dbReference>
<dbReference type="SUPFAM" id="SSF52540">
    <property type="entry name" value="P-loop containing nucleoside triphosphate hydrolases"/>
    <property type="match status" value="1"/>
</dbReference>
<dbReference type="PIRSF" id="PIRSF002849">
    <property type="entry name" value="AAA_ATPase_chaperone_MoxR_prd"/>
    <property type="match status" value="1"/>
</dbReference>
<evidence type="ECO:0000256" key="1">
    <source>
        <dbReference type="SAM" id="MobiDB-lite"/>
    </source>
</evidence>
<dbReference type="PANTHER" id="PTHR42759:SF1">
    <property type="entry name" value="MAGNESIUM-CHELATASE SUBUNIT CHLD"/>
    <property type="match status" value="1"/>
</dbReference>
<dbReference type="GO" id="GO:0005524">
    <property type="term" value="F:ATP binding"/>
    <property type="evidence" value="ECO:0007669"/>
    <property type="project" value="InterPro"/>
</dbReference>
<evidence type="ECO:0000259" key="2">
    <source>
        <dbReference type="SMART" id="SM00382"/>
    </source>
</evidence>
<organism evidence="3 4">
    <name type="scientific">Candidatus Neomicrothrix subdominans</name>
    <dbReference type="NCBI Taxonomy" id="2954438"/>
    <lineage>
        <taxon>Bacteria</taxon>
        <taxon>Bacillati</taxon>
        <taxon>Actinomycetota</taxon>
        <taxon>Acidimicrobiia</taxon>
        <taxon>Acidimicrobiales</taxon>
        <taxon>Microthrixaceae</taxon>
        <taxon>Candidatus Neomicrothrix</taxon>
    </lineage>
</organism>
<dbReference type="Gene3D" id="3.40.50.300">
    <property type="entry name" value="P-loop containing nucleotide triphosphate hydrolases"/>
    <property type="match status" value="1"/>
</dbReference>
<dbReference type="InterPro" id="IPR027417">
    <property type="entry name" value="P-loop_NTPase"/>
</dbReference>
<gene>
    <name evidence="3" type="ORF">IPN02_01955</name>
</gene>
<dbReference type="InterPro" id="IPR011704">
    <property type="entry name" value="ATPase_dyneun-rel_AAA"/>
</dbReference>
<dbReference type="InterPro" id="IPR050764">
    <property type="entry name" value="CbbQ/NirQ/NorQ/GpvN"/>
</dbReference>
<dbReference type="PANTHER" id="PTHR42759">
    <property type="entry name" value="MOXR FAMILY PROTEIN"/>
    <property type="match status" value="1"/>
</dbReference>
<dbReference type="Pfam" id="PF07728">
    <property type="entry name" value="AAA_5"/>
    <property type="match status" value="1"/>
</dbReference>
<comment type="caution">
    <text evidence="3">The sequence shown here is derived from an EMBL/GenBank/DDBJ whole genome shotgun (WGS) entry which is preliminary data.</text>
</comment>
<reference evidence="3 4" key="1">
    <citation type="submission" date="2020-10" db="EMBL/GenBank/DDBJ databases">
        <title>Connecting structure to function with the recovery of over 1000 high-quality activated sludge metagenome-assembled genomes encoding full-length rRNA genes using long-read sequencing.</title>
        <authorList>
            <person name="Singleton C.M."/>
            <person name="Petriglieri F."/>
            <person name="Kristensen J.M."/>
            <person name="Kirkegaard R.H."/>
            <person name="Michaelsen T.Y."/>
            <person name="Andersen M.H."/>
            <person name="Karst S.M."/>
            <person name="Dueholm M.S."/>
            <person name="Nielsen P.H."/>
            <person name="Albertsen M."/>
        </authorList>
    </citation>
    <scope>NUCLEOTIDE SEQUENCE [LARGE SCALE GENOMIC DNA]</scope>
    <source>
        <strain evidence="3">Lyne_18-Q3-R50-59_MAXAC.006</strain>
    </source>
</reference>
<dbReference type="AlphaFoldDB" id="A0A936N9Z7"/>
<feature type="region of interest" description="Disordered" evidence="1">
    <location>
        <begin position="316"/>
        <end position="356"/>
    </location>
</feature>
<evidence type="ECO:0000313" key="4">
    <source>
        <dbReference type="Proteomes" id="UP000727993"/>
    </source>
</evidence>
<evidence type="ECO:0000313" key="3">
    <source>
        <dbReference type="EMBL" id="MBK9295643.1"/>
    </source>
</evidence>
<feature type="compositionally biased region" description="Basic and acidic residues" evidence="1">
    <location>
        <begin position="336"/>
        <end position="348"/>
    </location>
</feature>
<feature type="domain" description="AAA+ ATPase" evidence="2">
    <location>
        <begin position="49"/>
        <end position="196"/>
    </location>
</feature>